<evidence type="ECO:0000313" key="4">
    <source>
        <dbReference type="Proteomes" id="UP001218364"/>
    </source>
</evidence>
<dbReference type="InterPro" id="IPR015421">
    <property type="entry name" value="PyrdxlP-dep_Trfase_major"/>
</dbReference>
<keyword evidence="3" id="KW-0808">Transferase</keyword>
<evidence type="ECO:0000313" key="3">
    <source>
        <dbReference type="EMBL" id="MDE4167537.1"/>
    </source>
</evidence>
<organism evidence="3 4">
    <name type="scientific">Phaeobacter gallaeciensis</name>
    <dbReference type="NCBI Taxonomy" id="60890"/>
    <lineage>
        <taxon>Bacteria</taxon>
        <taxon>Pseudomonadati</taxon>
        <taxon>Pseudomonadota</taxon>
        <taxon>Alphaproteobacteria</taxon>
        <taxon>Rhodobacterales</taxon>
        <taxon>Roseobacteraceae</taxon>
        <taxon>Phaeobacter</taxon>
    </lineage>
</organism>
<dbReference type="Gene3D" id="3.40.640.10">
    <property type="entry name" value="Type I PLP-dependent aspartate aminotransferase-like (Major domain)"/>
    <property type="match status" value="1"/>
</dbReference>
<dbReference type="GO" id="GO:0008483">
    <property type="term" value="F:transaminase activity"/>
    <property type="evidence" value="ECO:0007669"/>
    <property type="project" value="UniProtKB-KW"/>
</dbReference>
<dbReference type="InterPro" id="IPR000653">
    <property type="entry name" value="DegT/StrS_aminotransferase"/>
</dbReference>
<proteinExistence type="inferred from homology"/>
<comment type="similarity">
    <text evidence="1 2">Belongs to the DegT/DnrJ/EryC1 family.</text>
</comment>
<gene>
    <name evidence="3" type="ORF">PXK24_17720</name>
</gene>
<dbReference type="RefSeq" id="WP_274834076.1">
    <property type="nucleotide sequence ID" value="NZ_JARCJF010000011.1"/>
</dbReference>
<comment type="caution">
    <text evidence="3">The sequence shown here is derived from an EMBL/GenBank/DDBJ whole genome shotgun (WGS) entry which is preliminary data.</text>
</comment>
<dbReference type="InterPro" id="IPR015424">
    <property type="entry name" value="PyrdxlP-dep_Trfase"/>
</dbReference>
<dbReference type="Pfam" id="PF01041">
    <property type="entry name" value="DegT_DnrJ_EryC1"/>
    <property type="match status" value="1"/>
</dbReference>
<dbReference type="PANTHER" id="PTHR30244:SF34">
    <property type="entry name" value="DTDP-4-AMINO-4,6-DIDEOXYGALACTOSE TRANSAMINASE"/>
    <property type="match status" value="1"/>
</dbReference>
<name>A0ABD4XDE2_9RHOB</name>
<keyword evidence="3" id="KW-0032">Aminotransferase</keyword>
<dbReference type="CDD" id="cd00616">
    <property type="entry name" value="AHBA_syn"/>
    <property type="match status" value="1"/>
</dbReference>
<dbReference type="PIRSF" id="PIRSF000390">
    <property type="entry name" value="PLP_StrS"/>
    <property type="match status" value="1"/>
</dbReference>
<protein>
    <submittedName>
        <fullName evidence="3">DegT/DnrJ/EryC1/StrS family aminotransferase</fullName>
    </submittedName>
</protein>
<keyword evidence="2" id="KW-0663">Pyridoxal phosphate</keyword>
<dbReference type="SUPFAM" id="SSF53383">
    <property type="entry name" value="PLP-dependent transferases"/>
    <property type="match status" value="1"/>
</dbReference>
<reference evidence="3 4" key="1">
    <citation type="submission" date="2023-02" db="EMBL/GenBank/DDBJ databases">
        <title>Population genomics of bacteria associated with diatom.</title>
        <authorList>
            <person name="Xie J."/>
            <person name="Wang H."/>
        </authorList>
    </citation>
    <scope>NUCLEOTIDE SEQUENCE [LARGE SCALE GENOMIC DNA]</scope>
    <source>
        <strain evidence="3 4">PT47_8</strain>
    </source>
</reference>
<dbReference type="Proteomes" id="UP001218364">
    <property type="component" value="Unassembled WGS sequence"/>
</dbReference>
<evidence type="ECO:0000256" key="1">
    <source>
        <dbReference type="ARBA" id="ARBA00037999"/>
    </source>
</evidence>
<evidence type="ECO:0000256" key="2">
    <source>
        <dbReference type="RuleBase" id="RU004508"/>
    </source>
</evidence>
<sequence>MTFTYPLATSSWDQAEQDALQRVIASDMFSMGPEVRAYEEQFAAQFGSKFAVMVNSGSSANLLMTAALCFTKNPDLKLERGDEIIVPAVSWSTTYYPLGQYGLRMKFVDIDRETLNYDLAALEAAITDKTRAIMVVNLLGNPNDFDAIQALIGDRKIVMIEDNCESMGATYGGKEAGTFGVMGTYSSFFSHHISTMEGGMVVTDDEELYHVMLSLRAHGWTRNLPKFNHVTGEKSDDPFEESFRFVLPGYNLRPLEMSGALGQEQLKKLPGLIEGRRANGALVQEKLADHPKFMIQREIGKSSWFGFSLVIREEAGLTRADLVKQLAAAGFECRPIVAGNFAKNEVMKYFDYDIHGALTNADYIDANGLFVGNHHYPLPEAVAALAAL</sequence>
<dbReference type="AlphaFoldDB" id="A0ABD4XDE2"/>
<accession>A0ABD4XDE2</accession>
<dbReference type="EMBL" id="JARCJK010000011">
    <property type="protein sequence ID" value="MDE4167537.1"/>
    <property type="molecule type" value="Genomic_DNA"/>
</dbReference>
<dbReference type="Gene3D" id="3.90.1150.10">
    <property type="entry name" value="Aspartate Aminotransferase, domain 1"/>
    <property type="match status" value="1"/>
</dbReference>
<dbReference type="InterPro" id="IPR015422">
    <property type="entry name" value="PyrdxlP-dep_Trfase_small"/>
</dbReference>
<dbReference type="PANTHER" id="PTHR30244">
    <property type="entry name" value="TRANSAMINASE"/>
    <property type="match status" value="1"/>
</dbReference>